<dbReference type="Gene3D" id="1.10.10.2840">
    <property type="entry name" value="PucR C-terminal helix-turn-helix domain"/>
    <property type="match status" value="1"/>
</dbReference>
<protein>
    <submittedName>
        <fullName evidence="3">Purine catabolism regulatory protein</fullName>
    </submittedName>
</protein>
<accession>A0A1G8ZAG7</accession>
<evidence type="ECO:0000313" key="4">
    <source>
        <dbReference type="Proteomes" id="UP000198701"/>
    </source>
</evidence>
<dbReference type="RefSeq" id="WP_092321750.1">
    <property type="nucleotide sequence ID" value="NZ_FNFU01000003.1"/>
</dbReference>
<keyword evidence="4" id="KW-1185">Reference proteome</keyword>
<dbReference type="Pfam" id="PF07905">
    <property type="entry name" value="PucR"/>
    <property type="match status" value="1"/>
</dbReference>
<feature type="domain" description="PucR C-terminal helix-turn-helix" evidence="2">
    <location>
        <begin position="406"/>
        <end position="462"/>
    </location>
</feature>
<dbReference type="OrthoDB" id="3170447at2"/>
<dbReference type="InterPro" id="IPR042070">
    <property type="entry name" value="PucR_C-HTH_sf"/>
</dbReference>
<dbReference type="InterPro" id="IPR012914">
    <property type="entry name" value="PucR_dom"/>
</dbReference>
<reference evidence="3 4" key="1">
    <citation type="submission" date="2016-10" db="EMBL/GenBank/DDBJ databases">
        <authorList>
            <person name="de Groot N.N."/>
        </authorList>
    </citation>
    <scope>NUCLEOTIDE SEQUENCE [LARGE SCALE GENOMIC DNA]</scope>
    <source>
        <strain evidence="3 4">CGMCC 1.5382</strain>
    </source>
</reference>
<proteinExistence type="predicted"/>
<name>A0A1G8ZAG7_9MICO</name>
<dbReference type="Pfam" id="PF13556">
    <property type="entry name" value="HTH_30"/>
    <property type="match status" value="1"/>
</dbReference>
<evidence type="ECO:0000259" key="2">
    <source>
        <dbReference type="Pfam" id="PF13556"/>
    </source>
</evidence>
<dbReference type="PANTHER" id="PTHR33744">
    <property type="entry name" value="CARBOHYDRATE DIACID REGULATOR"/>
    <property type="match status" value="1"/>
</dbReference>
<evidence type="ECO:0000313" key="3">
    <source>
        <dbReference type="EMBL" id="SDK12051.1"/>
    </source>
</evidence>
<feature type="domain" description="Purine catabolism PurC-like" evidence="1">
    <location>
        <begin position="15"/>
        <end position="126"/>
    </location>
</feature>
<evidence type="ECO:0000259" key="1">
    <source>
        <dbReference type="Pfam" id="PF07905"/>
    </source>
</evidence>
<dbReference type="AlphaFoldDB" id="A0A1G8ZAG7"/>
<gene>
    <name evidence="3" type="ORF">SAMN05216282_1037</name>
</gene>
<dbReference type="Proteomes" id="UP000198701">
    <property type="component" value="Unassembled WGS sequence"/>
</dbReference>
<organism evidence="3 4">
    <name type="scientific">Cryobacterium psychrotolerans</name>
    <dbReference type="NCBI Taxonomy" id="386301"/>
    <lineage>
        <taxon>Bacteria</taxon>
        <taxon>Bacillati</taxon>
        <taxon>Actinomycetota</taxon>
        <taxon>Actinomycetes</taxon>
        <taxon>Micrococcales</taxon>
        <taxon>Microbacteriaceae</taxon>
        <taxon>Cryobacterium</taxon>
    </lineage>
</organism>
<dbReference type="InterPro" id="IPR051448">
    <property type="entry name" value="CdaR-like_regulators"/>
</dbReference>
<dbReference type="PANTHER" id="PTHR33744:SF15">
    <property type="entry name" value="CARBOHYDRATE DIACID REGULATOR"/>
    <property type="match status" value="1"/>
</dbReference>
<dbReference type="STRING" id="386301.SAMN05216282_1037"/>
<dbReference type="EMBL" id="FNFU01000003">
    <property type="protein sequence ID" value="SDK12051.1"/>
    <property type="molecule type" value="Genomic_DNA"/>
</dbReference>
<dbReference type="InterPro" id="IPR025736">
    <property type="entry name" value="PucR_C-HTH_dom"/>
</dbReference>
<sequence length="477" mass="52089">MKRSVLTVGDLTTTASLDTRVLGGAAGLSRKVLWAHSCEMDDPWRWLGPDELLMTVGLCVPEDPARQREFVSALDDAGLAGIAIGLNDIAPAISPDMIDEANKRGFPLLETGRDTPFASIGRTVAAATTTEQTFQVLKLSKLYHLATFAESDPRTLLRDLQGLLGVALSVVDNSTGIVIVDGGELRNLDAHEDSPVRSFALPTDRGIALRVTEFPGEELDSFIQVHLLQVVDIAVSRVLRSVRRRVERSSLALQELLNSHLPPGLDDILGHSTFSDGFQLVAVSGHEEERVGRSIGMAELPALATLHRGAMLIFVPLSSLEPVQALLAKLSIQAAASSTFTDYRDTQFAAIQAAKTLASARGTNQMWNDFEGVSISLLTRSRKEASEIVAQVLGDLARDDLKSAALRETLFCFIRNDRRWIDTAQELNIHRQTLSYRLMKIKEITGRDVSSSADLSAFWIAYQGWPSYSGLADDVDR</sequence>